<accession>A0ACB5TPX2</accession>
<dbReference type="EMBL" id="BSXS01008524">
    <property type="protein sequence ID" value="GME92797.1"/>
    <property type="molecule type" value="Genomic_DNA"/>
</dbReference>
<evidence type="ECO:0000313" key="1">
    <source>
        <dbReference type="EMBL" id="GME92797.1"/>
    </source>
</evidence>
<name>A0ACB5TPX2_AMBMO</name>
<proteinExistence type="predicted"/>
<dbReference type="Proteomes" id="UP001165064">
    <property type="component" value="Unassembled WGS sequence"/>
</dbReference>
<organism evidence="1 2">
    <name type="scientific">Ambrosiozyma monospora</name>
    <name type="common">Yeast</name>
    <name type="synonym">Endomycopsis monosporus</name>
    <dbReference type="NCBI Taxonomy" id="43982"/>
    <lineage>
        <taxon>Eukaryota</taxon>
        <taxon>Fungi</taxon>
        <taxon>Dikarya</taxon>
        <taxon>Ascomycota</taxon>
        <taxon>Saccharomycotina</taxon>
        <taxon>Pichiomycetes</taxon>
        <taxon>Pichiales</taxon>
        <taxon>Pichiaceae</taxon>
        <taxon>Ambrosiozyma</taxon>
    </lineage>
</organism>
<comment type="caution">
    <text evidence="1">The sequence shown here is derived from an EMBL/GenBank/DDBJ whole genome shotgun (WGS) entry which is preliminary data.</text>
</comment>
<keyword evidence="2" id="KW-1185">Reference proteome</keyword>
<protein>
    <submittedName>
        <fullName evidence="1">Unnamed protein product</fullName>
    </submittedName>
</protein>
<gene>
    <name evidence="1" type="ORF">Amon02_000916500</name>
</gene>
<sequence>MAQSVPLNKGDNFTFESEDSTKPDPIRSPINFDVSSPNSTATSPLKINIYSKKQVDELQRQQQQQDSNSSYPANTVTSATTPKQDYNYLMGHLSPMPGSWITKQHAKFEEQDKEFLDPAGTKFDDYINSPDSSPMSLKVDKVINGQLEDDPLDHIPDSINNNSNSKYDNDDDDKETYSKRTSISSQRPVVPEDAGSTSLPSNAYTKMRIMGESLTNALGISSSSKSSTNASTNPADISSSSSHFNNTSTTTDA</sequence>
<reference evidence="1" key="1">
    <citation type="submission" date="2023-04" db="EMBL/GenBank/DDBJ databases">
        <title>Ambrosiozyma monospora NBRC 10751.</title>
        <authorList>
            <person name="Ichikawa N."/>
            <person name="Sato H."/>
            <person name="Tonouchi N."/>
        </authorList>
    </citation>
    <scope>NUCLEOTIDE SEQUENCE</scope>
    <source>
        <strain evidence="1">NBRC 10751</strain>
    </source>
</reference>
<evidence type="ECO:0000313" key="2">
    <source>
        <dbReference type="Proteomes" id="UP001165064"/>
    </source>
</evidence>